<gene>
    <name evidence="1" type="ORF">MKS88_000533</name>
</gene>
<reference evidence="1" key="1">
    <citation type="submission" date="2022-06" db="EMBL/GenBank/DDBJ databases">
        <title>The First Complete Genome of the Simian Malaria Parasite Plasmodium brasilianum.</title>
        <authorList>
            <person name="Bajic M."/>
            <person name="Ravishankar S."/>
        </authorList>
    </citation>
    <scope>NUCLEOTIDE SEQUENCE</scope>
    <source>
        <strain evidence="1">Bolivian I</strain>
    </source>
</reference>
<accession>A0ACB9YGK8</accession>
<keyword evidence="2" id="KW-1185">Reference proteome</keyword>
<comment type="caution">
    <text evidence="1">The sequence shown here is derived from an EMBL/GenBank/DDBJ whole genome shotgun (WGS) entry which is preliminary data.</text>
</comment>
<name>A0ACB9YGK8_PLABR</name>
<evidence type="ECO:0000313" key="2">
    <source>
        <dbReference type="Proteomes" id="UP001056978"/>
    </source>
</evidence>
<protein>
    <submittedName>
        <fullName evidence="1">Uncharacterized protein</fullName>
    </submittedName>
</protein>
<dbReference type="Proteomes" id="UP001056978">
    <property type="component" value="Chromosome 1"/>
</dbReference>
<organism evidence="1 2">
    <name type="scientific">Plasmodium brasilianum</name>
    <dbReference type="NCBI Taxonomy" id="5824"/>
    <lineage>
        <taxon>Eukaryota</taxon>
        <taxon>Sar</taxon>
        <taxon>Alveolata</taxon>
        <taxon>Apicomplexa</taxon>
        <taxon>Aconoidasida</taxon>
        <taxon>Haemosporida</taxon>
        <taxon>Plasmodiidae</taxon>
        <taxon>Plasmodium</taxon>
        <taxon>Plasmodium (Plasmodium)</taxon>
    </lineage>
</organism>
<proteinExistence type="predicted"/>
<dbReference type="EMBL" id="CM043769">
    <property type="protein sequence ID" value="KAI4841294.1"/>
    <property type="molecule type" value="Genomic_DNA"/>
</dbReference>
<evidence type="ECO:0000313" key="1">
    <source>
        <dbReference type="EMBL" id="KAI4841294.1"/>
    </source>
</evidence>
<sequence length="873" mass="99578">MVVRLERVDNPQMRNLSFSKSNNDGSNPSPSYPITHHEKSNIDNYYTYNDNGKGQKQFYSLTNYNNEHDIRNNSLTAIGTTPSYSNTNDSRKRKFCNYQNVCYNQNIGNSRDNYQLKDCIFKDLKKPGNCYLDPFRSNCQSLGGYPVHRNETLVLANVQREIATTNNSTNCRGGTAQYGKNVVAYNYSRNGGGGGQYPYASFRKKRKLPTQGESQVYHKINESSVVCTFPNELCCTNGTNNNTAVVNEYSSNAEKKYNQCSNGASIHAKWKRSSNNTGVRMHTKVKEYSTELQADNGFTKEDEITKGESEGGKLAHLSSYSAHSTHNTSSTHNRHSTHNTSSTNNRYSTHNTSSTNNRHSTHNTSSTHNNNDNNVNVSSEKRKKKKGNNDVQRKYNILREAYEYFASRNVQNEREVNSSDEEEDTTPEDNVAKDKDITTKDEDITTKDEGITTKDEGITTKDEGITTKDEGITTKDEGITTKDEGITTKDEGITTKDEGITTKDEGITTKDEGITTKDEGITTKDEGITTKDEGITTKDEGITTKDEDLTTNNEDSHYSKNICNVCKEKTYKYRCPFCEIKYCSLICSKTHKSIFKCKNKLKKNFKLKNVGRLNFDENLLHRDFLYLQNVERIIEGNYKFIKIKEYETTKLWLVVYKKLKNILKKKKIYLLKAPIYTKLHKDNKTYISNNEIFWMIKITFINANVFIFLDDISEHTTFMQVLNMACKKMDTLEAKIGITYIKNMDAIRVSLHNNVRTMGKGGAKQEGRAEEGGMEERGEEEGGMEERGEEEGGMEERGEEEGGMEERGEEEGENEKKSTFFSIHHTINNALFGQSFYEYPHFLFEVVHEDNVPVLNLSYDIIPQKEVIIRRTD</sequence>